<dbReference type="Proteomes" id="UP001199322">
    <property type="component" value="Unassembled WGS sequence"/>
</dbReference>
<dbReference type="InterPro" id="IPR027383">
    <property type="entry name" value="Znf_put"/>
</dbReference>
<comment type="caution">
    <text evidence="2">The sequence shown here is derived from an EMBL/GenBank/DDBJ whole genome shotgun (WGS) entry which is preliminary data.</text>
</comment>
<name>A0A9Q2BX48_RALPI</name>
<organism evidence="2 3">
    <name type="scientific">Ralstonia pickettii</name>
    <name type="common">Burkholderia pickettii</name>
    <dbReference type="NCBI Taxonomy" id="329"/>
    <lineage>
        <taxon>Bacteria</taxon>
        <taxon>Pseudomonadati</taxon>
        <taxon>Pseudomonadota</taxon>
        <taxon>Betaproteobacteria</taxon>
        <taxon>Burkholderiales</taxon>
        <taxon>Burkholderiaceae</taxon>
        <taxon>Ralstonia</taxon>
    </lineage>
</organism>
<feature type="domain" description="Putative zinc-finger" evidence="1">
    <location>
        <begin position="4"/>
        <end position="37"/>
    </location>
</feature>
<dbReference type="RefSeq" id="WP_024973562.1">
    <property type="nucleotide sequence ID" value="NZ_JACBXL010000028.1"/>
</dbReference>
<dbReference type="Pfam" id="PF13490">
    <property type="entry name" value="zf-HC2"/>
    <property type="match status" value="1"/>
</dbReference>
<evidence type="ECO:0000259" key="1">
    <source>
        <dbReference type="Pfam" id="PF13490"/>
    </source>
</evidence>
<dbReference type="EMBL" id="QGBI01000017">
    <property type="protein sequence ID" value="MBX3891725.1"/>
    <property type="molecule type" value="Genomic_DNA"/>
</dbReference>
<dbReference type="AlphaFoldDB" id="A0A9Q2BX48"/>
<evidence type="ECO:0000313" key="3">
    <source>
        <dbReference type="Proteomes" id="UP001199322"/>
    </source>
</evidence>
<evidence type="ECO:0000313" key="2">
    <source>
        <dbReference type="EMBL" id="MBX3891725.1"/>
    </source>
</evidence>
<sequence length="74" mass="8498">MLNCRETTELCSQDLERHLSLRERVAMKAHLMMCRHCSNFKKQIGLFHEAATAYSHGQVDVPQDKTKHDPESGT</sequence>
<reference evidence="2" key="1">
    <citation type="submission" date="2018-06" db="EMBL/GenBank/DDBJ databases">
        <authorList>
            <person name="O'Rourke A."/>
        </authorList>
    </citation>
    <scope>NUCLEOTIDE SEQUENCE</scope>
    <source>
        <strain evidence="2">132550021-3</strain>
    </source>
</reference>
<gene>
    <name evidence="2" type="ORF">DEE74_17830</name>
</gene>
<proteinExistence type="predicted"/>
<protein>
    <submittedName>
        <fullName evidence="2">Zf-HC2 domain-containing protein</fullName>
    </submittedName>
</protein>
<accession>A0A9Q2BX48</accession>